<dbReference type="InterPro" id="IPR038823">
    <property type="entry name" value="MED2_plant"/>
</dbReference>
<evidence type="ECO:0000313" key="2">
    <source>
        <dbReference type="EMBL" id="KAK6942717.1"/>
    </source>
</evidence>
<feature type="compositionally biased region" description="Low complexity" evidence="1">
    <location>
        <begin position="126"/>
        <end position="137"/>
    </location>
</feature>
<evidence type="ECO:0000313" key="3">
    <source>
        <dbReference type="Proteomes" id="UP001370490"/>
    </source>
</evidence>
<protein>
    <recommendedName>
        <fullName evidence="4">Mediator-associated protein 2</fullName>
    </recommendedName>
</protein>
<dbReference type="AlphaFoldDB" id="A0AAN8WBA9"/>
<comment type="caution">
    <text evidence="2">The sequence shown here is derived from an EMBL/GenBank/DDBJ whole genome shotgun (WGS) entry which is preliminary data.</text>
</comment>
<feature type="region of interest" description="Disordered" evidence="1">
    <location>
        <begin position="118"/>
        <end position="211"/>
    </location>
</feature>
<reference evidence="2 3" key="1">
    <citation type="submission" date="2023-12" db="EMBL/GenBank/DDBJ databases">
        <title>A high-quality genome assembly for Dillenia turbinata (Dilleniales).</title>
        <authorList>
            <person name="Chanderbali A."/>
        </authorList>
    </citation>
    <scope>NUCLEOTIDE SEQUENCE [LARGE SCALE GENOMIC DNA]</scope>
    <source>
        <strain evidence="2">LSX21</strain>
        <tissue evidence="2">Leaf</tissue>
    </source>
</reference>
<sequence length="211" mass="23000">MGGRSEEAYVPPPEFAEDDKDPLINLNLNDSTEFWLIRWPLHHPPDIDGKELSLKLRPDGQLGSFESSSGKTYDVVSYGAQDADATVFLSSGLESRIVGKISRHVSFVHYPEPDELLATKKRSAGTSLTTSTPTSKSSRLRNSKVASSHGSRPRSYVSGARETPVKRKHADEVSAGYSAQGSARSHATAASFESLENSQQVTPKKQTKRKG</sequence>
<evidence type="ECO:0000256" key="1">
    <source>
        <dbReference type="SAM" id="MobiDB-lite"/>
    </source>
</evidence>
<accession>A0AAN8WBA9</accession>
<organism evidence="2 3">
    <name type="scientific">Dillenia turbinata</name>
    <dbReference type="NCBI Taxonomy" id="194707"/>
    <lineage>
        <taxon>Eukaryota</taxon>
        <taxon>Viridiplantae</taxon>
        <taxon>Streptophyta</taxon>
        <taxon>Embryophyta</taxon>
        <taxon>Tracheophyta</taxon>
        <taxon>Spermatophyta</taxon>
        <taxon>Magnoliopsida</taxon>
        <taxon>eudicotyledons</taxon>
        <taxon>Gunneridae</taxon>
        <taxon>Pentapetalae</taxon>
        <taxon>Dilleniales</taxon>
        <taxon>Dilleniaceae</taxon>
        <taxon>Dillenia</taxon>
    </lineage>
</organism>
<evidence type="ECO:0008006" key="4">
    <source>
        <dbReference type="Google" id="ProtNLM"/>
    </source>
</evidence>
<dbReference type="EMBL" id="JBAMMX010000004">
    <property type="protein sequence ID" value="KAK6942717.1"/>
    <property type="molecule type" value="Genomic_DNA"/>
</dbReference>
<gene>
    <name evidence="2" type="ORF">RJ641_028094</name>
</gene>
<dbReference type="PANTHER" id="PTHR36407:SF1">
    <property type="entry name" value="MEDIATOR-ASSOCIATED PROTEIN 2"/>
    <property type="match status" value="1"/>
</dbReference>
<dbReference type="Proteomes" id="UP001370490">
    <property type="component" value="Unassembled WGS sequence"/>
</dbReference>
<feature type="compositionally biased region" description="Polar residues" evidence="1">
    <location>
        <begin position="194"/>
        <end position="204"/>
    </location>
</feature>
<name>A0AAN8WBA9_9MAGN</name>
<proteinExistence type="predicted"/>
<feature type="compositionally biased region" description="Basic and acidic residues" evidence="1">
    <location>
        <begin position="163"/>
        <end position="172"/>
    </location>
</feature>
<keyword evidence="3" id="KW-1185">Reference proteome</keyword>
<dbReference type="PANTHER" id="PTHR36407">
    <property type="entry name" value="MEDIATOR-ASSOCIATED PROTEIN 2"/>
    <property type="match status" value="1"/>
</dbReference>